<dbReference type="Proteomes" id="UP001227095">
    <property type="component" value="Chromosome"/>
</dbReference>
<evidence type="ECO:0000313" key="4">
    <source>
        <dbReference type="Proteomes" id="UP001227095"/>
    </source>
</evidence>
<name>A0ABY8M0Y9_9HYPH</name>
<keyword evidence="4" id="KW-1185">Reference proteome</keyword>
<feature type="domain" description="Alpha/beta hydrolase fold-3" evidence="2">
    <location>
        <begin position="72"/>
        <end position="190"/>
    </location>
</feature>
<reference evidence="3 4" key="1">
    <citation type="submission" date="2023-04" db="EMBL/GenBank/DDBJ databases">
        <title>Neorhizobium petrolearium OS53, complete genome.</title>
        <authorList>
            <person name="Yu T."/>
        </authorList>
    </citation>
    <scope>NUCLEOTIDE SEQUENCE [LARGE SCALE GENOMIC DNA]</scope>
    <source>
        <strain evidence="3 4">OS53</strain>
    </source>
</reference>
<gene>
    <name evidence="3" type="ORF">QEO92_25275</name>
</gene>
<sequence>MRHWISDWDNAYANGINIPQGDRWPAAWVEPAQQYREALSAEGRAKLGLVYGGKPRNRFDLFLPESRPAGLMVFVHGGFWIGLDNSYWSHFARGALERGYAVAMPSYTLAPESRIADITIEIGRAIEAAAEEVEGPIRLIGHSAGGQLVTRMISATSPLPETVRGRIANVVSLSGVHDLRPLMNTKMNEKQRIDRDEAYRESPALLEPMPNARVTCWVGAAERSEFVRQNALLASIWKGLGAETEAVEEPDKHHFNVLDGMTDPNHPLMEALFS</sequence>
<proteinExistence type="predicted"/>
<dbReference type="Gene3D" id="3.40.50.1820">
    <property type="entry name" value="alpha/beta hydrolase"/>
    <property type="match status" value="1"/>
</dbReference>
<keyword evidence="1 3" id="KW-0378">Hydrolase</keyword>
<evidence type="ECO:0000256" key="1">
    <source>
        <dbReference type="ARBA" id="ARBA00022801"/>
    </source>
</evidence>
<dbReference type="InterPro" id="IPR029058">
    <property type="entry name" value="AB_hydrolase_fold"/>
</dbReference>
<accession>A0ABY8M0Y9</accession>
<dbReference type="InterPro" id="IPR013094">
    <property type="entry name" value="AB_hydrolase_3"/>
</dbReference>
<evidence type="ECO:0000259" key="2">
    <source>
        <dbReference type="Pfam" id="PF07859"/>
    </source>
</evidence>
<organism evidence="3 4">
    <name type="scientific">Neorhizobium petrolearium</name>
    <dbReference type="NCBI Taxonomy" id="515361"/>
    <lineage>
        <taxon>Bacteria</taxon>
        <taxon>Pseudomonadati</taxon>
        <taxon>Pseudomonadota</taxon>
        <taxon>Alphaproteobacteria</taxon>
        <taxon>Hyphomicrobiales</taxon>
        <taxon>Rhizobiaceae</taxon>
        <taxon>Rhizobium/Agrobacterium group</taxon>
        <taxon>Neorhizobium</taxon>
    </lineage>
</organism>
<dbReference type="Pfam" id="PF07859">
    <property type="entry name" value="Abhydrolase_3"/>
    <property type="match status" value="1"/>
</dbReference>
<dbReference type="GO" id="GO:0016787">
    <property type="term" value="F:hydrolase activity"/>
    <property type="evidence" value="ECO:0007669"/>
    <property type="project" value="UniProtKB-KW"/>
</dbReference>
<dbReference type="PANTHER" id="PTHR48081:SF33">
    <property type="entry name" value="KYNURENINE FORMAMIDASE"/>
    <property type="match status" value="1"/>
</dbReference>
<dbReference type="RefSeq" id="WP_227704849.1">
    <property type="nucleotide sequence ID" value="NZ_CP123000.1"/>
</dbReference>
<dbReference type="InterPro" id="IPR050300">
    <property type="entry name" value="GDXG_lipolytic_enzyme"/>
</dbReference>
<protein>
    <submittedName>
        <fullName evidence="3">Alpha/beta hydrolase</fullName>
    </submittedName>
</protein>
<evidence type="ECO:0000313" key="3">
    <source>
        <dbReference type="EMBL" id="WGI68230.1"/>
    </source>
</evidence>
<dbReference type="EMBL" id="CP123000">
    <property type="protein sequence ID" value="WGI68230.1"/>
    <property type="molecule type" value="Genomic_DNA"/>
</dbReference>
<dbReference type="SUPFAM" id="SSF53474">
    <property type="entry name" value="alpha/beta-Hydrolases"/>
    <property type="match status" value="1"/>
</dbReference>
<dbReference type="PANTHER" id="PTHR48081">
    <property type="entry name" value="AB HYDROLASE SUPERFAMILY PROTEIN C4A8.06C"/>
    <property type="match status" value="1"/>
</dbReference>